<dbReference type="Gene3D" id="3.30.780.10">
    <property type="entry name" value="SUI1-like domain"/>
    <property type="match status" value="1"/>
</dbReference>
<feature type="domain" description="SUI1" evidence="4">
    <location>
        <begin position="44"/>
        <end position="104"/>
    </location>
</feature>
<dbReference type="InterPro" id="IPR036877">
    <property type="entry name" value="SUI1_dom_sf"/>
</dbReference>
<dbReference type="CDD" id="cd11567">
    <property type="entry name" value="YciH_like"/>
    <property type="match status" value="1"/>
</dbReference>
<protein>
    <submittedName>
        <fullName evidence="5">Translation initiation factor SUI1</fullName>
    </submittedName>
</protein>
<feature type="compositionally biased region" description="Basic and acidic residues" evidence="3">
    <location>
        <begin position="22"/>
        <end position="33"/>
    </location>
</feature>
<dbReference type="EMBL" id="FAXN01000013">
    <property type="protein sequence ID" value="CUV64988.1"/>
    <property type="molecule type" value="Genomic_DNA"/>
</dbReference>
<dbReference type="PROSITE" id="PS50296">
    <property type="entry name" value="SUI1"/>
    <property type="match status" value="1"/>
</dbReference>
<dbReference type="InterPro" id="IPR001950">
    <property type="entry name" value="SUI1"/>
</dbReference>
<reference evidence="5" key="1">
    <citation type="submission" date="2015-11" db="EMBL/GenBank/DDBJ databases">
        <authorList>
            <person name="Zhang Y."/>
            <person name="Guo Z."/>
        </authorList>
    </citation>
    <scope>NUCLEOTIDE SEQUENCE</scope>
    <source>
        <strain evidence="5">BN30871</strain>
    </source>
</reference>
<sequence>MKKNIFEMGASWDDGWSSDNKTTSKKEESEIKPPNKHQLHFAKEKRNGKTITIVKPFFLSREDLEVALKTLKKSLAIGGTIKDNSLEFQGELQDKLRENLIKLGFKIKGLK</sequence>
<evidence type="ECO:0000256" key="1">
    <source>
        <dbReference type="ARBA" id="ARBA00022845"/>
    </source>
</evidence>
<dbReference type="AlphaFoldDB" id="A0A0S4XLW1"/>
<feature type="region of interest" description="Disordered" evidence="3">
    <location>
        <begin position="1"/>
        <end position="44"/>
    </location>
</feature>
<dbReference type="GO" id="GO:0003743">
    <property type="term" value="F:translation initiation factor activity"/>
    <property type="evidence" value="ECO:0007669"/>
    <property type="project" value="UniProtKB-KW"/>
</dbReference>
<keyword evidence="5" id="KW-0396">Initiation factor</keyword>
<dbReference type="Pfam" id="PF01253">
    <property type="entry name" value="SUI1"/>
    <property type="match status" value="1"/>
</dbReference>
<organism evidence="5">
    <name type="scientific">Sulfurovum sp. enrichment culture clone C5</name>
    <dbReference type="NCBI Taxonomy" id="497650"/>
    <lineage>
        <taxon>Bacteria</taxon>
        <taxon>Pseudomonadati</taxon>
        <taxon>Campylobacterota</taxon>
        <taxon>Epsilonproteobacteria</taxon>
        <taxon>Campylobacterales</taxon>
        <taxon>Sulfurovaceae</taxon>
        <taxon>Sulfurovum</taxon>
        <taxon>environmental samples</taxon>
    </lineage>
</organism>
<keyword evidence="1" id="KW-0810">Translation regulation</keyword>
<evidence type="ECO:0000313" key="5">
    <source>
        <dbReference type="EMBL" id="CUV64988.1"/>
    </source>
</evidence>
<evidence type="ECO:0000256" key="3">
    <source>
        <dbReference type="SAM" id="MobiDB-lite"/>
    </source>
</evidence>
<dbReference type="SUPFAM" id="SSF55159">
    <property type="entry name" value="eIF1-like"/>
    <property type="match status" value="1"/>
</dbReference>
<accession>A0A0S4XLW1</accession>
<gene>
    <name evidence="5" type="ORF">BN3087_150005</name>
</gene>
<dbReference type="InterPro" id="IPR005872">
    <property type="entry name" value="SUI1_arc_bac"/>
</dbReference>
<evidence type="ECO:0000259" key="4">
    <source>
        <dbReference type="PROSITE" id="PS50296"/>
    </source>
</evidence>
<evidence type="ECO:0000256" key="2">
    <source>
        <dbReference type="ARBA" id="ARBA00022917"/>
    </source>
</evidence>
<keyword evidence="2" id="KW-0648">Protein biosynthesis</keyword>
<proteinExistence type="predicted"/>
<dbReference type="GO" id="GO:0006417">
    <property type="term" value="P:regulation of translation"/>
    <property type="evidence" value="ECO:0007669"/>
    <property type="project" value="UniProtKB-KW"/>
</dbReference>
<name>A0A0S4XLW1_9BACT</name>
<dbReference type="PIRSF" id="PIRSF037511">
    <property type="entry name" value="Transl_init_SUI1_pro"/>
    <property type="match status" value="1"/>
</dbReference>